<reference evidence="1" key="1">
    <citation type="journal article" date="2020" name="Nature">
        <title>Giant virus diversity and host interactions through global metagenomics.</title>
        <authorList>
            <person name="Schulz F."/>
            <person name="Roux S."/>
            <person name="Paez-Espino D."/>
            <person name="Jungbluth S."/>
            <person name="Walsh D.A."/>
            <person name="Denef V.J."/>
            <person name="McMahon K.D."/>
            <person name="Konstantinidis K.T."/>
            <person name="Eloe-Fadrosh E.A."/>
            <person name="Kyrpides N.C."/>
            <person name="Woyke T."/>
        </authorList>
    </citation>
    <scope>NUCLEOTIDE SEQUENCE</scope>
    <source>
        <strain evidence="1">GVMAG-M-3300010158-55</strain>
    </source>
</reference>
<dbReference type="AlphaFoldDB" id="A0A6C0B814"/>
<organism evidence="1">
    <name type="scientific">viral metagenome</name>
    <dbReference type="NCBI Taxonomy" id="1070528"/>
    <lineage>
        <taxon>unclassified sequences</taxon>
        <taxon>metagenomes</taxon>
        <taxon>organismal metagenomes</taxon>
    </lineage>
</organism>
<dbReference type="EMBL" id="MN739094">
    <property type="protein sequence ID" value="QHS88182.1"/>
    <property type="molecule type" value="Genomic_DNA"/>
</dbReference>
<sequence>MIDYFFKYEIHHYKDNIIRDCEKHGCYANIELIETICNMYKTSNLTTYASCVENNPFIHPCLQKHILDILCRAIQKKNVLTSICIRYLRKRRSSYVTTDLALNPLSETNPKYLIDIMHNYKKYTFKLFDLANIIFNSLTKSDENFFSNPLMIKNPYTNIKFSVSNLYIIYFSMQKRGLFIHPLFTLFMQENFNLALFSLKHEGLIKEYIIDNTIQKETDNKVCQELITMFNELTIYNTYTMVTEPILSGMEIISTDVLITFKPLLYHYYHYLFSMNSYYRQVEYNKLIKKIIAFKHENPLFIITNKIIVPITKVNYKHITIPRRPYGQLESLLIIS</sequence>
<proteinExistence type="predicted"/>
<name>A0A6C0B814_9ZZZZ</name>
<evidence type="ECO:0000313" key="1">
    <source>
        <dbReference type="EMBL" id="QHS88182.1"/>
    </source>
</evidence>
<protein>
    <submittedName>
        <fullName evidence="1">Uncharacterized protein</fullName>
    </submittedName>
</protein>
<accession>A0A6C0B814</accession>